<reference evidence="1" key="1">
    <citation type="submission" date="2024-03" db="EMBL/GenBank/DDBJ databases">
        <title>WGS assembly of Saponaria officinalis var. Norfolk2.</title>
        <authorList>
            <person name="Jenkins J."/>
            <person name="Shu S."/>
            <person name="Grimwood J."/>
            <person name="Barry K."/>
            <person name="Goodstein D."/>
            <person name="Schmutz J."/>
            <person name="Leebens-Mack J."/>
            <person name="Osbourn A."/>
        </authorList>
    </citation>
    <scope>NUCLEOTIDE SEQUENCE [LARGE SCALE GENOMIC DNA]</scope>
    <source>
        <strain evidence="1">JIC</strain>
    </source>
</reference>
<dbReference type="AlphaFoldDB" id="A0AAW1M9P6"/>
<protein>
    <submittedName>
        <fullName evidence="1">Uncharacterized protein</fullName>
    </submittedName>
</protein>
<dbReference type="EMBL" id="JBDFQZ010000003">
    <property type="protein sequence ID" value="KAK9742667.1"/>
    <property type="molecule type" value="Genomic_DNA"/>
</dbReference>
<evidence type="ECO:0000313" key="1">
    <source>
        <dbReference type="EMBL" id="KAK9742667.1"/>
    </source>
</evidence>
<keyword evidence="2" id="KW-1185">Reference proteome</keyword>
<organism evidence="1 2">
    <name type="scientific">Saponaria officinalis</name>
    <name type="common">Common soapwort</name>
    <name type="synonym">Lychnis saponaria</name>
    <dbReference type="NCBI Taxonomy" id="3572"/>
    <lineage>
        <taxon>Eukaryota</taxon>
        <taxon>Viridiplantae</taxon>
        <taxon>Streptophyta</taxon>
        <taxon>Embryophyta</taxon>
        <taxon>Tracheophyta</taxon>
        <taxon>Spermatophyta</taxon>
        <taxon>Magnoliopsida</taxon>
        <taxon>eudicotyledons</taxon>
        <taxon>Gunneridae</taxon>
        <taxon>Pentapetalae</taxon>
        <taxon>Caryophyllales</taxon>
        <taxon>Caryophyllaceae</taxon>
        <taxon>Caryophylleae</taxon>
        <taxon>Saponaria</taxon>
    </lineage>
</organism>
<proteinExistence type="predicted"/>
<comment type="caution">
    <text evidence="1">The sequence shown here is derived from an EMBL/GenBank/DDBJ whole genome shotgun (WGS) entry which is preliminary data.</text>
</comment>
<dbReference type="Proteomes" id="UP001443914">
    <property type="component" value="Unassembled WGS sequence"/>
</dbReference>
<sequence length="143" mass="15261">MLSTYGGSMSIFDDANNVWSYKNGACNMRYIQADSVADFNVRGQLSMSSLEPGRAYKGTFELELTSAASGWPGSFSVALNVPGSQSTIQPRAHSYNRVGSFRLGSNTFRLAAPPPRNATLGFSLSHTVILANTVGEGSSLNDL</sequence>
<evidence type="ECO:0000313" key="2">
    <source>
        <dbReference type="Proteomes" id="UP001443914"/>
    </source>
</evidence>
<accession>A0AAW1M9P6</accession>
<name>A0AAW1M9P6_SAPOF</name>
<gene>
    <name evidence="1" type="ORF">RND81_03G189900</name>
</gene>